<dbReference type="RefSeq" id="WP_216632432.1">
    <property type="nucleotide sequence ID" value="NZ_JAHLQN010000001.1"/>
</dbReference>
<dbReference type="Pfam" id="PF14330">
    <property type="entry name" value="DUF4387"/>
    <property type="match status" value="1"/>
</dbReference>
<keyword evidence="3" id="KW-1185">Reference proteome</keyword>
<reference evidence="2 3" key="1">
    <citation type="submission" date="2021-06" db="EMBL/GenBank/DDBJ databases">
        <authorList>
            <person name="Sun Q."/>
            <person name="Li D."/>
        </authorList>
    </citation>
    <scope>NUCLEOTIDE SEQUENCE [LARGE SCALE GENOMIC DNA]</scope>
    <source>
        <strain evidence="2 3">MSJ-2</strain>
    </source>
</reference>
<gene>
    <name evidence="2" type="ORF">KQI82_08895</name>
</gene>
<comment type="caution">
    <text evidence="2">The sequence shown here is derived from an EMBL/GenBank/DDBJ whole genome shotgun (WGS) entry which is preliminary data.</text>
</comment>
<accession>A0ABS6FBS5</accession>
<evidence type="ECO:0000313" key="3">
    <source>
        <dbReference type="Proteomes" id="UP000787672"/>
    </source>
</evidence>
<evidence type="ECO:0000313" key="2">
    <source>
        <dbReference type="EMBL" id="MBU5627022.1"/>
    </source>
</evidence>
<dbReference type="Proteomes" id="UP000787672">
    <property type="component" value="Unassembled WGS sequence"/>
</dbReference>
<feature type="domain" description="DUF4387" evidence="1">
    <location>
        <begin position="4"/>
        <end position="99"/>
    </location>
</feature>
<evidence type="ECO:0000259" key="1">
    <source>
        <dbReference type="Pfam" id="PF14330"/>
    </source>
</evidence>
<sequence length="101" mass="11974">MAKLREVTKYIRSKNAGPFWVTLEIFCDGEREYEQVKASKNVSAATIARLYHTKESDVQIFYIPNIFVIKISFPRPYPSGYRYERDMHYGQQYRLLAEVEL</sequence>
<proteinExistence type="predicted"/>
<dbReference type="InterPro" id="IPR025496">
    <property type="entry name" value="DUF4387"/>
</dbReference>
<organism evidence="2 3">
    <name type="scientific">Dysosmobacter acutus</name>
    <dbReference type="NCBI Taxonomy" id="2841504"/>
    <lineage>
        <taxon>Bacteria</taxon>
        <taxon>Bacillati</taxon>
        <taxon>Bacillota</taxon>
        <taxon>Clostridia</taxon>
        <taxon>Eubacteriales</taxon>
        <taxon>Oscillospiraceae</taxon>
        <taxon>Dysosmobacter</taxon>
    </lineage>
</organism>
<name>A0ABS6FBS5_9FIRM</name>
<protein>
    <submittedName>
        <fullName evidence="2">DUF4387 domain-containing protein</fullName>
    </submittedName>
</protein>
<dbReference type="EMBL" id="JAHLQN010000001">
    <property type="protein sequence ID" value="MBU5627022.1"/>
    <property type="molecule type" value="Genomic_DNA"/>
</dbReference>